<keyword evidence="9" id="KW-0966">Cell projection</keyword>
<comment type="subcellular location">
    <subcellularLocation>
        <location evidence="7">Cell membrane</location>
    </subcellularLocation>
    <subcellularLocation>
        <location evidence="7">Bacterial flagellum basal body</location>
    </subcellularLocation>
</comment>
<proteinExistence type="inferred from homology"/>
<evidence type="ECO:0000256" key="1">
    <source>
        <dbReference type="ARBA" id="ARBA00022475"/>
    </source>
</evidence>
<evidence type="ECO:0000256" key="3">
    <source>
        <dbReference type="ARBA" id="ARBA00022989"/>
    </source>
</evidence>
<protein>
    <recommendedName>
        <fullName evidence="7">Flagellar protein</fullName>
    </recommendedName>
</protein>
<dbReference type="InterPro" id="IPR022781">
    <property type="entry name" value="Flagellar_biosynth_FliO"/>
</dbReference>
<dbReference type="Pfam" id="PF04347">
    <property type="entry name" value="FliO"/>
    <property type="match status" value="1"/>
</dbReference>
<feature type="transmembrane region" description="Helical" evidence="7">
    <location>
        <begin position="157"/>
        <end position="178"/>
    </location>
</feature>
<evidence type="ECO:0000256" key="8">
    <source>
        <dbReference type="SAM" id="MobiDB-lite"/>
    </source>
</evidence>
<dbReference type="Proteomes" id="UP001595665">
    <property type="component" value="Unassembled WGS sequence"/>
</dbReference>
<keyword evidence="2 7" id="KW-0812">Transmembrane</keyword>
<evidence type="ECO:0000256" key="6">
    <source>
        <dbReference type="ARBA" id="ARBA00037937"/>
    </source>
</evidence>
<keyword evidence="4 7" id="KW-0472">Membrane</keyword>
<keyword evidence="3 7" id="KW-1133">Transmembrane helix</keyword>
<keyword evidence="9" id="KW-0282">Flagellum</keyword>
<evidence type="ECO:0000313" key="10">
    <source>
        <dbReference type="Proteomes" id="UP001595665"/>
    </source>
</evidence>
<dbReference type="NCBIfam" id="TIGR03500">
    <property type="entry name" value="FliO_TIGR"/>
    <property type="match status" value="1"/>
</dbReference>
<keyword evidence="10" id="KW-1185">Reference proteome</keyword>
<evidence type="ECO:0000256" key="7">
    <source>
        <dbReference type="RuleBase" id="RU362064"/>
    </source>
</evidence>
<evidence type="ECO:0000256" key="2">
    <source>
        <dbReference type="ARBA" id="ARBA00022692"/>
    </source>
</evidence>
<evidence type="ECO:0000256" key="4">
    <source>
        <dbReference type="ARBA" id="ARBA00023136"/>
    </source>
</evidence>
<comment type="similarity">
    <text evidence="6 7">Belongs to the FliO/MopB family.</text>
</comment>
<feature type="compositionally biased region" description="Low complexity" evidence="8">
    <location>
        <begin position="14"/>
        <end position="97"/>
    </location>
</feature>
<keyword evidence="1 7" id="KW-1003">Cell membrane</keyword>
<dbReference type="EMBL" id="JBHRVV010000001">
    <property type="protein sequence ID" value="MFC3459178.1"/>
    <property type="molecule type" value="Genomic_DNA"/>
</dbReference>
<organism evidence="9 10">
    <name type="scientific">Massilia haematophila</name>
    <dbReference type="NCBI Taxonomy" id="457923"/>
    <lineage>
        <taxon>Bacteria</taxon>
        <taxon>Pseudomonadati</taxon>
        <taxon>Pseudomonadota</taxon>
        <taxon>Betaproteobacteria</taxon>
        <taxon>Burkholderiales</taxon>
        <taxon>Oxalobacteraceae</taxon>
        <taxon>Telluria group</taxon>
        <taxon>Massilia</taxon>
    </lineage>
</organism>
<name>A0ABV7PLZ1_9BURK</name>
<evidence type="ECO:0000256" key="5">
    <source>
        <dbReference type="ARBA" id="ARBA00023143"/>
    </source>
</evidence>
<dbReference type="InterPro" id="IPR052205">
    <property type="entry name" value="FliO/MopB"/>
</dbReference>
<dbReference type="PANTHER" id="PTHR38766">
    <property type="entry name" value="FLAGELLAR PROTEIN FLIO"/>
    <property type="match status" value="1"/>
</dbReference>
<evidence type="ECO:0000313" key="9">
    <source>
        <dbReference type="EMBL" id="MFC3459178.1"/>
    </source>
</evidence>
<feature type="region of interest" description="Disordered" evidence="8">
    <location>
        <begin position="14"/>
        <end position="148"/>
    </location>
</feature>
<accession>A0ABV7PLZ1</accession>
<feature type="compositionally biased region" description="Low complexity" evidence="8">
    <location>
        <begin position="118"/>
        <end position="142"/>
    </location>
</feature>
<sequence>MLSLACLMPLAACAAQPAQPGSTESPAVAQPAPTTAPAQPPAAAAPAARQQQDTATPATQPPTAASAPAPARTAPANAPRSTAPAPAPGDAPSSIAPQERVTTVGEVPTTAQGSADRAPANAPPAQVVPGAPAAIPGTPANPVTIPQPAPGPSTGSLLQTIFALVLVLALLAALAWLAKRYGPKIAGGGGGNLRMVGSLNIGGRERIMVVEVGDQWIVVGASPGRINALATMPKQAAAAAGGVQSGATLAGQPPSATSFSDWLKQTIDKRNAK</sequence>
<reference evidence="10" key="1">
    <citation type="journal article" date="2019" name="Int. J. Syst. Evol. Microbiol.">
        <title>The Global Catalogue of Microorganisms (GCM) 10K type strain sequencing project: providing services to taxonomists for standard genome sequencing and annotation.</title>
        <authorList>
            <consortium name="The Broad Institute Genomics Platform"/>
            <consortium name="The Broad Institute Genome Sequencing Center for Infectious Disease"/>
            <person name="Wu L."/>
            <person name="Ma J."/>
        </authorList>
    </citation>
    <scope>NUCLEOTIDE SEQUENCE [LARGE SCALE GENOMIC DNA]</scope>
    <source>
        <strain evidence="10">CCM 7480</strain>
    </source>
</reference>
<dbReference type="RefSeq" id="WP_379735700.1">
    <property type="nucleotide sequence ID" value="NZ_JBHRVV010000001.1"/>
</dbReference>
<comment type="caution">
    <text evidence="9">The sequence shown here is derived from an EMBL/GenBank/DDBJ whole genome shotgun (WGS) entry which is preliminary data.</text>
</comment>
<gene>
    <name evidence="9" type="primary">fliO</name>
    <name evidence="9" type="ORF">ACFOPH_13130</name>
</gene>
<keyword evidence="9" id="KW-0969">Cilium</keyword>
<dbReference type="PANTHER" id="PTHR38766:SF1">
    <property type="entry name" value="FLAGELLAR PROTEIN FLIO"/>
    <property type="match status" value="1"/>
</dbReference>
<keyword evidence="5 7" id="KW-0975">Bacterial flagellum</keyword>